<accession>A0ABV5CAP1</accession>
<dbReference type="GO" id="GO:0016787">
    <property type="term" value="F:hydrolase activity"/>
    <property type="evidence" value="ECO:0007669"/>
    <property type="project" value="UniProtKB-KW"/>
</dbReference>
<dbReference type="PANTHER" id="PTHR30383:SF29">
    <property type="entry name" value="SGNH HYDROLASE-TYPE ESTERASE DOMAIN-CONTAINING PROTEIN"/>
    <property type="match status" value="1"/>
</dbReference>
<dbReference type="InterPro" id="IPR013830">
    <property type="entry name" value="SGNH_hydro"/>
</dbReference>
<organism evidence="4 5">
    <name type="scientific">Albibacterium profundi</name>
    <dbReference type="NCBI Taxonomy" id="3134906"/>
    <lineage>
        <taxon>Bacteria</taxon>
        <taxon>Pseudomonadati</taxon>
        <taxon>Bacteroidota</taxon>
        <taxon>Sphingobacteriia</taxon>
        <taxon>Sphingobacteriales</taxon>
        <taxon>Sphingobacteriaceae</taxon>
        <taxon>Albibacterium</taxon>
    </lineage>
</organism>
<feature type="domain" description="3-keto-alpha-glucoside-1,2-lyase/3-keto-2-hydroxy-glucal hydratase" evidence="1">
    <location>
        <begin position="39"/>
        <end position="242"/>
    </location>
</feature>
<dbReference type="RefSeq" id="WP_375556175.1">
    <property type="nucleotide sequence ID" value="NZ_JBBVGT010000002.1"/>
</dbReference>
<dbReference type="InterPro" id="IPR051532">
    <property type="entry name" value="Ester_Hydrolysis_Enzymes"/>
</dbReference>
<reference evidence="4 5" key="1">
    <citation type="submission" date="2024-04" db="EMBL/GenBank/DDBJ databases">
        <title>Albibacterium profundi sp. nov., isolated from sediment of the Challenger Deep of Mariana Trench.</title>
        <authorList>
            <person name="Wang Y."/>
        </authorList>
    </citation>
    <scope>NUCLEOTIDE SEQUENCE [LARGE SCALE GENOMIC DNA]</scope>
    <source>
        <strain evidence="4 5">RHL897</strain>
    </source>
</reference>
<name>A0ABV5CAP1_9SPHI</name>
<dbReference type="InterPro" id="IPR010496">
    <property type="entry name" value="AL/BT2_dom"/>
</dbReference>
<protein>
    <submittedName>
        <fullName evidence="4">SGNH/GDSL hydrolase family protein</fullName>
    </submittedName>
</protein>
<dbReference type="EMBL" id="JBBVGT010000002">
    <property type="protein sequence ID" value="MFB5944611.1"/>
    <property type="molecule type" value="Genomic_DNA"/>
</dbReference>
<evidence type="ECO:0000259" key="3">
    <source>
        <dbReference type="Pfam" id="PF14607"/>
    </source>
</evidence>
<dbReference type="InterPro" id="IPR032740">
    <property type="entry name" value="GxDLY"/>
</dbReference>
<feature type="domain" description="SGNH hydrolase-type esterase" evidence="2">
    <location>
        <begin position="405"/>
        <end position="581"/>
    </location>
</feature>
<evidence type="ECO:0000313" key="4">
    <source>
        <dbReference type="EMBL" id="MFB5944611.1"/>
    </source>
</evidence>
<keyword evidence="5" id="KW-1185">Reference proteome</keyword>
<evidence type="ECO:0000259" key="1">
    <source>
        <dbReference type="Pfam" id="PF06439"/>
    </source>
</evidence>
<dbReference type="Gene3D" id="2.60.120.560">
    <property type="entry name" value="Exo-inulinase, domain 1"/>
    <property type="match status" value="1"/>
</dbReference>
<gene>
    <name evidence="4" type="ORF">WKR92_02070</name>
</gene>
<dbReference type="SUPFAM" id="SSF52266">
    <property type="entry name" value="SGNH hydrolase"/>
    <property type="match status" value="1"/>
</dbReference>
<dbReference type="Proteomes" id="UP001580928">
    <property type="component" value="Unassembled WGS sequence"/>
</dbReference>
<dbReference type="PANTHER" id="PTHR30383">
    <property type="entry name" value="THIOESTERASE 1/PROTEASE 1/LYSOPHOSPHOLIPASE L1"/>
    <property type="match status" value="1"/>
</dbReference>
<feature type="domain" description="SGNH hydrolase-type esterase N-terminal" evidence="3">
    <location>
        <begin position="256"/>
        <end position="396"/>
    </location>
</feature>
<evidence type="ECO:0000259" key="2">
    <source>
        <dbReference type="Pfam" id="PF14606"/>
    </source>
</evidence>
<comment type="caution">
    <text evidence="4">The sequence shown here is derived from an EMBL/GenBank/DDBJ whole genome shotgun (WGS) entry which is preliminary data.</text>
</comment>
<keyword evidence="4" id="KW-0378">Hydrolase</keyword>
<evidence type="ECO:0000313" key="5">
    <source>
        <dbReference type="Proteomes" id="UP001580928"/>
    </source>
</evidence>
<dbReference type="Gene3D" id="3.40.50.1110">
    <property type="entry name" value="SGNH hydrolase"/>
    <property type="match status" value="1"/>
</dbReference>
<dbReference type="Pfam" id="PF06439">
    <property type="entry name" value="3keto-disac_hyd"/>
    <property type="match status" value="1"/>
</dbReference>
<sequence length="592" mass="66709">MSSTTKFNFIYASIALVLWGFVALSPKMVLAQDTYKPGQWEDLLDEGKLEQNWTRVSSSKFPTKGWHLKDGILTLEPGRKGRDIMTRKSYENFELEFEFKLSDSANTGIKYLVTELRDQKGKLSWNGPEYQLIDDDKHASVAGGKSPETSTASLYLLYVPEGKTFLGAGAWNKGRIIVRANMVEHWLNGVRVLHYDRSSADFRERVASTKFKQYENYGETKSGRVLLQDHNDGAQFRNVRIRTLEREVVQRGKMTYTPAEDLTLVGKIKPTPKLFQRVDTLKYADLPANVKKRVVHSAGLAISFVTNSTQITAKWCTMGTTTSATMTRVAYRGMDLYIKKNGKWVYAGVARPRSGEECAATTIARYMDDSEKECLLYLPLYNEATSVSIGVENDAYIRAGEQPFKKRVLIYGSSIVQGAAASRPGMAYPARLSRSTGLNFLNLGMGASAKMEKPVVDMIGEMEADAYILDCVPNSTPEEITERTEYLVRTIREKHPDAPIIIMQSLFRESGSFNLRTRAKVQQQNENILKEFEKLKQSGVEKLYFIPSDEFMGDDHEGSVDGTHPTDLGFDRMLRVIEPRIMKILEENGVTG</sequence>
<dbReference type="Gene3D" id="2.60.120.260">
    <property type="entry name" value="Galactose-binding domain-like"/>
    <property type="match status" value="1"/>
</dbReference>
<dbReference type="Pfam" id="PF14606">
    <property type="entry name" value="Lipase_GDSL_3"/>
    <property type="match status" value="1"/>
</dbReference>
<dbReference type="Pfam" id="PF14607">
    <property type="entry name" value="GxDLY"/>
    <property type="match status" value="1"/>
</dbReference>
<proteinExistence type="predicted"/>
<dbReference type="InterPro" id="IPR036514">
    <property type="entry name" value="SGNH_hydro_sf"/>
</dbReference>